<evidence type="ECO:0000256" key="15">
    <source>
        <dbReference type="ARBA" id="ARBA00022843"/>
    </source>
</evidence>
<dbReference type="Pfam" id="PF11648">
    <property type="entry name" value="RIG-I_C-RD"/>
    <property type="match status" value="1"/>
</dbReference>
<dbReference type="GO" id="GO:0016787">
    <property type="term" value="F:hydrolase activity"/>
    <property type="evidence" value="ECO:0007669"/>
    <property type="project" value="UniProtKB-KW"/>
</dbReference>
<keyword evidence="16" id="KW-0391">Immunity</keyword>
<dbReference type="InterPro" id="IPR031964">
    <property type="entry name" value="CARD_dom"/>
</dbReference>
<evidence type="ECO:0000256" key="13">
    <source>
        <dbReference type="ARBA" id="ARBA00022833"/>
    </source>
</evidence>
<dbReference type="Gene3D" id="1.10.533.10">
    <property type="entry name" value="Death Domain, Fas"/>
    <property type="match status" value="2"/>
</dbReference>
<dbReference type="GO" id="GO:0003723">
    <property type="term" value="F:RNA binding"/>
    <property type="evidence" value="ECO:0007669"/>
    <property type="project" value="UniProtKB-KW"/>
</dbReference>
<evidence type="ECO:0000313" key="25">
    <source>
        <dbReference type="EMBL" id="KAL2087844.1"/>
    </source>
</evidence>
<keyword evidence="11" id="KW-0378">Hydrolase</keyword>
<evidence type="ECO:0000256" key="2">
    <source>
        <dbReference type="ARBA" id="ARBA00006866"/>
    </source>
</evidence>
<dbReference type="PANTHER" id="PTHR14074:SF14">
    <property type="entry name" value="INTERFERON-INDUCED HELICASE C DOMAIN-CONTAINING PROTEIN 1"/>
    <property type="match status" value="1"/>
</dbReference>
<keyword evidence="9" id="KW-0677">Repeat</keyword>
<evidence type="ECO:0000256" key="19">
    <source>
        <dbReference type="ARBA" id="ARBA00049390"/>
    </source>
</evidence>
<dbReference type="Pfam" id="PF00270">
    <property type="entry name" value="DEAD"/>
    <property type="match status" value="1"/>
</dbReference>
<dbReference type="Proteomes" id="UP001591681">
    <property type="component" value="Unassembled WGS sequence"/>
</dbReference>
<evidence type="ECO:0000256" key="20">
    <source>
        <dbReference type="SAM" id="MobiDB-lite"/>
    </source>
</evidence>
<keyword evidence="26" id="KW-1185">Reference proteome</keyword>
<dbReference type="GO" id="GO:0051607">
    <property type="term" value="P:defense response to virus"/>
    <property type="evidence" value="ECO:0007669"/>
    <property type="project" value="UniProtKB-KW"/>
</dbReference>
<dbReference type="Gene3D" id="2.170.150.30">
    <property type="entry name" value="RIG-I-like receptor, C-terminal regulatory domain"/>
    <property type="match status" value="1"/>
</dbReference>
<evidence type="ECO:0000256" key="5">
    <source>
        <dbReference type="ARBA" id="ARBA00022499"/>
    </source>
</evidence>
<evidence type="ECO:0000256" key="11">
    <source>
        <dbReference type="ARBA" id="ARBA00022801"/>
    </source>
</evidence>
<dbReference type="EMBL" id="JBHFQA010000014">
    <property type="protein sequence ID" value="KAL2087844.1"/>
    <property type="molecule type" value="Genomic_DNA"/>
</dbReference>
<dbReference type="GO" id="GO:0005737">
    <property type="term" value="C:cytoplasm"/>
    <property type="evidence" value="ECO:0007669"/>
    <property type="project" value="UniProtKB-SubCell"/>
</dbReference>
<dbReference type="PROSITE" id="PS50209">
    <property type="entry name" value="CARD"/>
    <property type="match status" value="1"/>
</dbReference>
<gene>
    <name evidence="25" type="ORF">ACEWY4_016672</name>
</gene>
<keyword evidence="8" id="KW-0479">Metal-binding</keyword>
<evidence type="ECO:0000256" key="3">
    <source>
        <dbReference type="ARBA" id="ARBA00012552"/>
    </source>
</evidence>
<feature type="compositionally biased region" description="Basic and acidic residues" evidence="20">
    <location>
        <begin position="221"/>
        <end position="255"/>
    </location>
</feature>
<keyword evidence="14" id="KW-0067">ATP-binding</keyword>
<comment type="catalytic activity">
    <reaction evidence="19">
        <text>ATP + H2O = ADP + phosphate + H(+)</text>
        <dbReference type="Rhea" id="RHEA:13065"/>
        <dbReference type="ChEBI" id="CHEBI:15377"/>
        <dbReference type="ChEBI" id="CHEBI:15378"/>
        <dbReference type="ChEBI" id="CHEBI:30616"/>
        <dbReference type="ChEBI" id="CHEBI:43474"/>
        <dbReference type="ChEBI" id="CHEBI:456216"/>
        <dbReference type="EC" id="3.6.4.13"/>
    </reaction>
    <physiologicalReaction direction="left-to-right" evidence="19">
        <dbReference type="Rhea" id="RHEA:13066"/>
    </physiologicalReaction>
</comment>
<dbReference type="GO" id="GO:0046872">
    <property type="term" value="F:metal ion binding"/>
    <property type="evidence" value="ECO:0007669"/>
    <property type="project" value="UniProtKB-KW"/>
</dbReference>
<dbReference type="InterPro" id="IPR038557">
    <property type="entry name" value="RLR_C_sf"/>
</dbReference>
<evidence type="ECO:0000313" key="26">
    <source>
        <dbReference type="Proteomes" id="UP001591681"/>
    </source>
</evidence>
<dbReference type="SMART" id="SM00490">
    <property type="entry name" value="HELICc"/>
    <property type="match status" value="1"/>
</dbReference>
<evidence type="ECO:0000259" key="23">
    <source>
        <dbReference type="PROSITE" id="PS51194"/>
    </source>
</evidence>
<evidence type="ECO:0000256" key="10">
    <source>
        <dbReference type="ARBA" id="ARBA00022741"/>
    </source>
</evidence>
<organism evidence="25 26">
    <name type="scientific">Coilia grayii</name>
    <name type="common">Gray's grenadier anchovy</name>
    <dbReference type="NCBI Taxonomy" id="363190"/>
    <lineage>
        <taxon>Eukaryota</taxon>
        <taxon>Metazoa</taxon>
        <taxon>Chordata</taxon>
        <taxon>Craniata</taxon>
        <taxon>Vertebrata</taxon>
        <taxon>Euteleostomi</taxon>
        <taxon>Actinopterygii</taxon>
        <taxon>Neopterygii</taxon>
        <taxon>Teleostei</taxon>
        <taxon>Clupei</taxon>
        <taxon>Clupeiformes</taxon>
        <taxon>Clupeoidei</taxon>
        <taxon>Engraulidae</taxon>
        <taxon>Coilinae</taxon>
        <taxon>Coilia</taxon>
    </lineage>
</organism>
<feature type="domain" description="RLR CTR" evidence="24">
    <location>
        <begin position="862"/>
        <end position="988"/>
    </location>
</feature>
<dbReference type="EC" id="3.6.4.13" evidence="3"/>
<evidence type="ECO:0000256" key="9">
    <source>
        <dbReference type="ARBA" id="ARBA00022737"/>
    </source>
</evidence>
<evidence type="ECO:0000256" key="7">
    <source>
        <dbReference type="ARBA" id="ARBA00022588"/>
    </source>
</evidence>
<feature type="domain" description="Helicase C-terminal" evidence="23">
    <location>
        <begin position="676"/>
        <end position="837"/>
    </location>
</feature>
<dbReference type="PROSITE" id="PS51192">
    <property type="entry name" value="HELICASE_ATP_BIND_1"/>
    <property type="match status" value="1"/>
</dbReference>
<dbReference type="InterPro" id="IPR027417">
    <property type="entry name" value="P-loop_NTPase"/>
</dbReference>
<keyword evidence="17" id="KW-0694">RNA-binding</keyword>
<evidence type="ECO:0000259" key="21">
    <source>
        <dbReference type="PROSITE" id="PS50209"/>
    </source>
</evidence>
<keyword evidence="18" id="KW-0051">Antiviral defense</keyword>
<dbReference type="Pfam" id="PF18119">
    <property type="entry name" value="RIG-I_C"/>
    <property type="match status" value="1"/>
</dbReference>
<dbReference type="GO" id="GO:0045087">
    <property type="term" value="P:innate immune response"/>
    <property type="evidence" value="ECO:0007669"/>
    <property type="project" value="UniProtKB-KW"/>
</dbReference>
<feature type="domain" description="Helicase ATP-binding" evidence="22">
    <location>
        <begin position="322"/>
        <end position="511"/>
    </location>
</feature>
<dbReference type="SUPFAM" id="SSF47986">
    <property type="entry name" value="DEATH domain"/>
    <property type="match status" value="1"/>
</dbReference>
<keyword evidence="13" id="KW-0862">Zinc</keyword>
<dbReference type="InterPro" id="IPR001315">
    <property type="entry name" value="CARD"/>
</dbReference>
<dbReference type="InterPro" id="IPR021673">
    <property type="entry name" value="RLR_CTR"/>
</dbReference>
<proteinExistence type="inferred from homology"/>
<sequence>MTVDTDNHLIWLISECFRNTLRHLIRIEPVLDHVTFLSREQKERIMTKARNDGNPDAVNIFIDIIVNGPRPPGWSREFMDALSSAGCTYAAQIVDTEKLPTPSLQAENDYCVQLITILSPSLLKMKTTEVCDVCYQSELITEDDRENILAATANHGSKAGARILLDRIVMKPPGWFSTFLDVLRQTDHPHLVEELTGAKNGLDTDASTEKGSSSGESGGEQEERKEEEKDKQQEEEEQREKAQKEEEEKKEEAQRRGQALILENSVDTSDVDLYTAEGDPLEGHFTETEHPGCAVCGEEGAAATAVAVVDPLTLRPEQLTVAQPALEGHNIIVSMPTGSGKTRIAVYVAKQHLDQRRQQGVPAKVMVIVNKVVLVEQHFRKEFGKFLRHEYRLEQTSGFTPNKQAFANTVAEHDVIICTAQILLNALLDPEDGISLSDITLLVIDECHHTKKGDVYQQIMDLYLSDKLDNIKKRKAGQDEKPLPQILGLTASVGVGKASKQNKAQEHILRICASLDASALMTAPLGENSRNEQLLMAKRRTQDPFGDVLCSLMTRIQEHAQLSPTVAMGTQRYEQWVVEEEKRAACKDDQRRRVCAEHLRQYNEAVIQSNSIRMCDAHRLLLSFYRQEDRKKQDIMLQTDTDKFLFKLFNDNVRKLEELSKKPEYENNVLSMLRTTILKMFSEQDEVRGIIFTETRLSAKALHSWIQENGKFDDVNVRSSYLIGAGDQSAVKPMTASEQRDILRKFNSGEINLLIATSVAEEGLDIERCNVVIRYCLVTSEIAMIQARGRGRAEGSSYIVIGAEGSGVVERERLNKQREDLMKKAIEAIQQMSKETYNRQVMSYQMEGRLEKKVRKKRSEERGRRRVEPSAVKFRCRGCKVVVCGGEDIEVIEDAHHVNLSAGFRAKFNENTNSSRSGMNAHCEAEKYISCQGCGQFWGPVMNHRQLPCPCLNIRGFVVLHGDTEGTFESWNDLNVDFPDFDFYSHASQFVFEDEEDT</sequence>
<dbReference type="GO" id="GO:0003724">
    <property type="term" value="F:RNA helicase activity"/>
    <property type="evidence" value="ECO:0007669"/>
    <property type="project" value="UniProtKB-EC"/>
</dbReference>
<dbReference type="Pfam" id="PF00271">
    <property type="entry name" value="Helicase_C"/>
    <property type="match status" value="1"/>
</dbReference>
<evidence type="ECO:0000256" key="4">
    <source>
        <dbReference type="ARBA" id="ARBA00022490"/>
    </source>
</evidence>
<dbReference type="SMART" id="SM00487">
    <property type="entry name" value="DEXDc"/>
    <property type="match status" value="1"/>
</dbReference>
<evidence type="ECO:0000259" key="22">
    <source>
        <dbReference type="PROSITE" id="PS51192"/>
    </source>
</evidence>
<dbReference type="InterPro" id="IPR001650">
    <property type="entry name" value="Helicase_C-like"/>
</dbReference>
<dbReference type="PANTHER" id="PTHR14074">
    <property type="entry name" value="HELICASE WITH DEATH DOMAIN-RELATED"/>
    <property type="match status" value="1"/>
</dbReference>
<evidence type="ECO:0000256" key="16">
    <source>
        <dbReference type="ARBA" id="ARBA00022859"/>
    </source>
</evidence>
<dbReference type="PROSITE" id="PS51789">
    <property type="entry name" value="RLR_CTR"/>
    <property type="match status" value="1"/>
</dbReference>
<dbReference type="Gene3D" id="3.40.50.300">
    <property type="entry name" value="P-loop containing nucleotide triphosphate hydrolases"/>
    <property type="match status" value="2"/>
</dbReference>
<evidence type="ECO:0000256" key="14">
    <source>
        <dbReference type="ARBA" id="ARBA00022840"/>
    </source>
</evidence>
<keyword evidence="12" id="KW-0347">Helicase</keyword>
<comment type="similarity">
    <text evidence="2">Belongs to the helicase family. RLR subfamily.</text>
</comment>
<dbReference type="InterPro" id="IPR051363">
    <property type="entry name" value="RLR_Helicase"/>
</dbReference>
<protein>
    <recommendedName>
        <fullName evidence="3">RNA helicase</fullName>
        <ecNumber evidence="3">3.6.4.13</ecNumber>
    </recommendedName>
</protein>
<accession>A0ABD1JL16</accession>
<dbReference type="AlphaFoldDB" id="A0ABD1JL16"/>
<keyword evidence="15" id="KW-0832">Ubl conjugation</keyword>
<dbReference type="InterPro" id="IPR011029">
    <property type="entry name" value="DEATH-like_dom_sf"/>
</dbReference>
<evidence type="ECO:0000256" key="8">
    <source>
        <dbReference type="ARBA" id="ARBA00022723"/>
    </source>
</evidence>
<feature type="region of interest" description="Disordered" evidence="20">
    <location>
        <begin position="196"/>
        <end position="264"/>
    </location>
</feature>
<name>A0ABD1JL16_9TELE</name>
<reference evidence="25 26" key="1">
    <citation type="submission" date="2024-09" db="EMBL/GenBank/DDBJ databases">
        <title>A chromosome-level genome assembly of Gray's grenadier anchovy, Coilia grayii.</title>
        <authorList>
            <person name="Fu Z."/>
        </authorList>
    </citation>
    <scope>NUCLEOTIDE SEQUENCE [LARGE SCALE GENOMIC DNA]</scope>
    <source>
        <strain evidence="25">G4</strain>
        <tissue evidence="25">Muscle</tissue>
    </source>
</reference>
<evidence type="ECO:0000256" key="18">
    <source>
        <dbReference type="ARBA" id="ARBA00023118"/>
    </source>
</evidence>
<keyword evidence="4" id="KW-0963">Cytoplasm</keyword>
<dbReference type="InterPro" id="IPR011545">
    <property type="entry name" value="DEAD/DEAH_box_helicase_dom"/>
</dbReference>
<keyword evidence="5" id="KW-1017">Isopeptide bond</keyword>
<comment type="caution">
    <text evidence="25">The sequence shown here is derived from an EMBL/GenBank/DDBJ whole genome shotgun (WGS) entry which is preliminary data.</text>
</comment>
<dbReference type="Gene3D" id="1.20.1320.30">
    <property type="match status" value="1"/>
</dbReference>
<evidence type="ECO:0000256" key="17">
    <source>
        <dbReference type="ARBA" id="ARBA00022884"/>
    </source>
</evidence>
<dbReference type="PROSITE" id="PS51194">
    <property type="entry name" value="HELICASE_CTER"/>
    <property type="match status" value="1"/>
</dbReference>
<dbReference type="GO" id="GO:0005524">
    <property type="term" value="F:ATP binding"/>
    <property type="evidence" value="ECO:0007669"/>
    <property type="project" value="UniProtKB-KW"/>
</dbReference>
<keyword evidence="10" id="KW-0547">Nucleotide-binding</keyword>
<evidence type="ECO:0000256" key="6">
    <source>
        <dbReference type="ARBA" id="ARBA00022553"/>
    </source>
</evidence>
<evidence type="ECO:0000256" key="1">
    <source>
        <dbReference type="ARBA" id="ARBA00004496"/>
    </source>
</evidence>
<evidence type="ECO:0000259" key="24">
    <source>
        <dbReference type="PROSITE" id="PS51789"/>
    </source>
</evidence>
<dbReference type="InterPro" id="IPR041204">
    <property type="entry name" value="RIG-I-like_C"/>
</dbReference>
<dbReference type="InterPro" id="IPR014001">
    <property type="entry name" value="Helicase_ATP-bd"/>
</dbReference>
<dbReference type="Pfam" id="PF16739">
    <property type="entry name" value="CARD_2"/>
    <property type="match status" value="2"/>
</dbReference>
<keyword evidence="6" id="KW-0597">Phosphoprotein</keyword>
<evidence type="ECO:0000256" key="12">
    <source>
        <dbReference type="ARBA" id="ARBA00022806"/>
    </source>
</evidence>
<dbReference type="SUPFAM" id="SSF52540">
    <property type="entry name" value="P-loop containing nucleoside triphosphate hydrolases"/>
    <property type="match status" value="1"/>
</dbReference>
<comment type="subcellular location">
    <subcellularLocation>
        <location evidence="1">Cytoplasm</location>
    </subcellularLocation>
</comment>
<keyword evidence="7" id="KW-0399">Innate immunity</keyword>
<feature type="domain" description="CARD" evidence="21">
    <location>
        <begin position="112"/>
        <end position="198"/>
    </location>
</feature>